<dbReference type="InterPro" id="IPR023848">
    <property type="entry name" value="TasA"/>
</dbReference>
<proteinExistence type="predicted"/>
<evidence type="ECO:0000256" key="2">
    <source>
        <dbReference type="SAM" id="Phobius"/>
    </source>
</evidence>
<feature type="region of interest" description="Disordered" evidence="1">
    <location>
        <begin position="185"/>
        <end position="248"/>
    </location>
</feature>
<evidence type="ECO:0000313" key="4">
    <source>
        <dbReference type="Proteomes" id="UP000196877"/>
    </source>
</evidence>
<evidence type="ECO:0008006" key="5">
    <source>
        <dbReference type="Google" id="ProtNLM"/>
    </source>
</evidence>
<keyword evidence="2" id="KW-0812">Transmembrane</keyword>
<accession>A0ABM6LGT7</accession>
<evidence type="ECO:0000256" key="1">
    <source>
        <dbReference type="SAM" id="MobiDB-lite"/>
    </source>
</evidence>
<protein>
    <recommendedName>
        <fullName evidence="5">Amyloid fiber anchoring/assembly protein TapA</fullName>
    </recommendedName>
</protein>
<dbReference type="GeneID" id="92854091"/>
<reference evidence="3 4" key="1">
    <citation type="submission" date="2017-06" db="EMBL/GenBank/DDBJ databases">
        <title>Genome sequence of Bacillus sonorensis strain SRCM101395.</title>
        <authorList>
            <person name="Cho S.H."/>
        </authorList>
    </citation>
    <scope>NUCLEOTIDE SEQUENCE [LARGE SCALE GENOMIC DNA]</scope>
    <source>
        <strain evidence="3 4">SRCM101395</strain>
    </source>
</reference>
<dbReference type="NCBIfam" id="TIGR04087">
    <property type="entry name" value="YqxM_for_SipW"/>
    <property type="match status" value="1"/>
</dbReference>
<name>A0ABM6LGT7_9BACI</name>
<feature type="transmembrane region" description="Helical" evidence="2">
    <location>
        <begin position="20"/>
        <end position="37"/>
    </location>
</feature>
<dbReference type="RefSeq" id="WP_006637531.1">
    <property type="nucleotide sequence ID" value="NZ_BORD01000005.1"/>
</dbReference>
<organism evidence="3 4">
    <name type="scientific">Bacillus sonorensis</name>
    <dbReference type="NCBI Taxonomy" id="119858"/>
    <lineage>
        <taxon>Bacteria</taxon>
        <taxon>Bacillati</taxon>
        <taxon>Bacillota</taxon>
        <taxon>Bacilli</taxon>
        <taxon>Bacillales</taxon>
        <taxon>Bacillaceae</taxon>
        <taxon>Bacillus</taxon>
    </lineage>
</organism>
<keyword evidence="2" id="KW-0472">Membrane</keyword>
<gene>
    <name evidence="3" type="ORF">S101395_01962</name>
</gene>
<sequence length="248" mass="28367">MIRLSRTRRRRKKDKKTIIGFQMMLIIYLLIGLGSQLNQNTNASFHDVEKYSMSMKASAKFKDIDDREWDGSDLKLQKQTKTKGSTCAPLPLFAEFKNRGNSITASEWKWELHKIESSSKPLKDGAVIDKGTVGKEVRSHLYRIESNRAVSGGIYVFKLIKPEGHPDIKRGKPFIWSKVMKLSDCKEKTPKPPKKAESKPDRKDKPETFRETERTDKIEPEKQGTDGGRSVREEKNKEKHSLESGDAS</sequence>
<keyword evidence="4" id="KW-1185">Reference proteome</keyword>
<dbReference type="EMBL" id="CP021920">
    <property type="protein sequence ID" value="ASB88470.1"/>
    <property type="molecule type" value="Genomic_DNA"/>
</dbReference>
<evidence type="ECO:0000313" key="3">
    <source>
        <dbReference type="EMBL" id="ASB88470.1"/>
    </source>
</evidence>
<keyword evidence="2" id="KW-1133">Transmembrane helix</keyword>
<dbReference type="Proteomes" id="UP000196877">
    <property type="component" value="Chromosome"/>
</dbReference>